<dbReference type="AlphaFoldDB" id="A0AAD9IW57"/>
<organism evidence="1 2">
    <name type="scientific">Paralvinella palmiformis</name>
    <dbReference type="NCBI Taxonomy" id="53620"/>
    <lineage>
        <taxon>Eukaryota</taxon>
        <taxon>Metazoa</taxon>
        <taxon>Spiralia</taxon>
        <taxon>Lophotrochozoa</taxon>
        <taxon>Annelida</taxon>
        <taxon>Polychaeta</taxon>
        <taxon>Sedentaria</taxon>
        <taxon>Canalipalpata</taxon>
        <taxon>Terebellida</taxon>
        <taxon>Terebelliformia</taxon>
        <taxon>Alvinellidae</taxon>
        <taxon>Paralvinella</taxon>
    </lineage>
</organism>
<gene>
    <name evidence="1" type="ORF">LSH36_1045g00044</name>
</gene>
<dbReference type="Gene3D" id="2.60.120.260">
    <property type="entry name" value="Galactose-binding domain-like"/>
    <property type="match status" value="1"/>
</dbReference>
<proteinExistence type="predicted"/>
<keyword evidence="2" id="KW-1185">Reference proteome</keyword>
<name>A0AAD9IW57_9ANNE</name>
<reference evidence="1" key="1">
    <citation type="journal article" date="2023" name="Mol. Biol. Evol.">
        <title>Third-Generation Sequencing Reveals the Adaptive Role of the Epigenome in Three Deep-Sea Polychaetes.</title>
        <authorList>
            <person name="Perez M."/>
            <person name="Aroh O."/>
            <person name="Sun Y."/>
            <person name="Lan Y."/>
            <person name="Juniper S.K."/>
            <person name="Young C.R."/>
            <person name="Angers B."/>
            <person name="Qian P.Y."/>
        </authorList>
    </citation>
    <scope>NUCLEOTIDE SEQUENCE</scope>
    <source>
        <strain evidence="1">P08H-3</strain>
    </source>
</reference>
<dbReference type="Proteomes" id="UP001208570">
    <property type="component" value="Unassembled WGS sequence"/>
</dbReference>
<sequence>MVPDHKEKYYSGMNSALPSLGATCDASVNPSDCGRVMNGNLIDVWSSKSIDHNQWIKLQLNDTQIVERIDIYHKCRNRTQCSEMMFSFSDGRKDTRVRQCNGHATKHDCTNVPMEMYYINMVQTTFVKIVCSGRCDEADGYIGFREILVWSEPPA</sequence>
<evidence type="ECO:0000313" key="1">
    <source>
        <dbReference type="EMBL" id="KAK2141769.1"/>
    </source>
</evidence>
<protein>
    <recommendedName>
        <fullName evidence="3">F5/8 type C domain-containing protein</fullName>
    </recommendedName>
</protein>
<evidence type="ECO:0000313" key="2">
    <source>
        <dbReference type="Proteomes" id="UP001208570"/>
    </source>
</evidence>
<comment type="caution">
    <text evidence="1">The sequence shown here is derived from an EMBL/GenBank/DDBJ whole genome shotgun (WGS) entry which is preliminary data.</text>
</comment>
<evidence type="ECO:0008006" key="3">
    <source>
        <dbReference type="Google" id="ProtNLM"/>
    </source>
</evidence>
<dbReference type="SUPFAM" id="SSF49785">
    <property type="entry name" value="Galactose-binding domain-like"/>
    <property type="match status" value="1"/>
</dbReference>
<dbReference type="InterPro" id="IPR008979">
    <property type="entry name" value="Galactose-bd-like_sf"/>
</dbReference>
<dbReference type="EMBL" id="JAODUP010001045">
    <property type="protein sequence ID" value="KAK2141769.1"/>
    <property type="molecule type" value="Genomic_DNA"/>
</dbReference>
<accession>A0AAD9IW57</accession>